<dbReference type="PANTHER" id="PTHR30349:SF41">
    <property type="entry name" value="INTEGRASE_RECOMBINASE PROTEIN MJ0367-RELATED"/>
    <property type="match status" value="1"/>
</dbReference>
<dbReference type="Gene3D" id="1.10.150.130">
    <property type="match status" value="1"/>
</dbReference>
<comment type="caution">
    <text evidence="6">The sequence shown here is derived from an EMBL/GenBank/DDBJ whole genome shotgun (WGS) entry which is preliminary data.</text>
</comment>
<protein>
    <submittedName>
        <fullName evidence="6">Integrase family protein</fullName>
    </submittedName>
</protein>
<keyword evidence="4" id="KW-0233">DNA recombination</keyword>
<dbReference type="GO" id="GO:0003677">
    <property type="term" value="F:DNA binding"/>
    <property type="evidence" value="ECO:0007669"/>
    <property type="project" value="UniProtKB-KW"/>
</dbReference>
<dbReference type="Pfam" id="PF20172">
    <property type="entry name" value="DUF6538"/>
    <property type="match status" value="1"/>
</dbReference>
<evidence type="ECO:0000256" key="4">
    <source>
        <dbReference type="ARBA" id="ARBA00023172"/>
    </source>
</evidence>
<dbReference type="Pfam" id="PF00589">
    <property type="entry name" value="Phage_integrase"/>
    <property type="match status" value="1"/>
</dbReference>
<dbReference type="PANTHER" id="PTHR30349">
    <property type="entry name" value="PHAGE INTEGRASE-RELATED"/>
    <property type="match status" value="1"/>
</dbReference>
<name>A0A177G6C2_9PROT</name>
<dbReference type="InterPro" id="IPR002104">
    <property type="entry name" value="Integrase_catalytic"/>
</dbReference>
<dbReference type="InterPro" id="IPR011010">
    <property type="entry name" value="DNA_brk_join_enz"/>
</dbReference>
<gene>
    <name evidence="6" type="ORF">Amal_03494</name>
</gene>
<evidence type="ECO:0000313" key="7">
    <source>
        <dbReference type="Proteomes" id="UP000077349"/>
    </source>
</evidence>
<comment type="similarity">
    <text evidence="1">Belongs to the 'phage' integrase family.</text>
</comment>
<evidence type="ECO:0000259" key="5">
    <source>
        <dbReference type="PROSITE" id="PS51898"/>
    </source>
</evidence>
<dbReference type="InterPro" id="IPR010998">
    <property type="entry name" value="Integrase_recombinase_N"/>
</dbReference>
<proteinExistence type="inferred from homology"/>
<dbReference type="GO" id="GO:0015074">
    <property type="term" value="P:DNA integration"/>
    <property type="evidence" value="ECO:0007669"/>
    <property type="project" value="UniProtKB-KW"/>
</dbReference>
<accession>A0A177G6C2</accession>
<dbReference type="Proteomes" id="UP000077349">
    <property type="component" value="Unassembled WGS sequence"/>
</dbReference>
<dbReference type="PROSITE" id="PS51898">
    <property type="entry name" value="TYR_RECOMBINASE"/>
    <property type="match status" value="1"/>
</dbReference>
<dbReference type="SUPFAM" id="SSF56349">
    <property type="entry name" value="DNA breaking-rejoining enzymes"/>
    <property type="match status" value="1"/>
</dbReference>
<evidence type="ECO:0000256" key="3">
    <source>
        <dbReference type="ARBA" id="ARBA00023125"/>
    </source>
</evidence>
<dbReference type="AlphaFoldDB" id="A0A177G6C2"/>
<reference evidence="6 7" key="1">
    <citation type="submission" date="2016-03" db="EMBL/GenBank/DDBJ databases">
        <title>Draft genome sequence of Acetobacter malorum CECT 7742, a strain isolated from strawberry vinegar.</title>
        <authorList>
            <person name="Sainz F."/>
            <person name="Mas A."/>
            <person name="Torija M.J."/>
        </authorList>
    </citation>
    <scope>NUCLEOTIDE SEQUENCE [LARGE SCALE GENOMIC DNA]</scope>
    <source>
        <strain evidence="6 7">CECT 7742</strain>
    </source>
</reference>
<dbReference type="InterPro" id="IPR046668">
    <property type="entry name" value="DUF6538"/>
</dbReference>
<dbReference type="GO" id="GO:0006310">
    <property type="term" value="P:DNA recombination"/>
    <property type="evidence" value="ECO:0007669"/>
    <property type="project" value="UniProtKB-KW"/>
</dbReference>
<dbReference type="InterPro" id="IPR013762">
    <property type="entry name" value="Integrase-like_cat_sf"/>
</dbReference>
<dbReference type="InterPro" id="IPR050090">
    <property type="entry name" value="Tyrosine_recombinase_XerCD"/>
</dbReference>
<sequence length="549" mass="61677">MLRIVGSQYYFRRSVPLDLRAWLGRGEVSHPLKTSNKLLARQKAALLYARTGQCFEEIRQMTTEPTSKALTAVDIIRFYEQFVKDWENYHNVRLKEEETKHRVELSQQLLQTKAYMQQVDNFLDVIAEHFEQTDAFLTALRQTQALHTAVTQTRESMLRDEIAGLRKLVVDIKASSGAIASVAAPAIEEGHEDEPPEALLSPVTTKRKNAKTQTISAMAQRFVLNDASKSADTIKGTKTTLDLFIEAFGDLPVSQVSGTTAGDFHDLLLGLPATHGKSKNRLPIRDVVKAAKEQGLETVSGKTVKNHFSRLSSLWSVLVQREIVAKNPWSQWSFNTTKKTERRCWTDDELTLLTTAQWEHRGISRRTYAGIVNIALYTGLRLGEICNLRGQDIENVQGVACFHVRPHPEDGWSPKSAAGTRLVPIHSQLIKAGIMSFLKPGQHFLFSDLPTSSEGVRGAAFGQAFSKLKTKLDLPAETTFHSFRHTVSTKLRNQNASFRELWIDRVLGHEASHRSQGTMNYTSSIDVQNLKNVIEALEFPTFQLDIPES</sequence>
<organism evidence="6 7">
    <name type="scientific">Acetobacter malorum</name>
    <dbReference type="NCBI Taxonomy" id="178901"/>
    <lineage>
        <taxon>Bacteria</taxon>
        <taxon>Pseudomonadati</taxon>
        <taxon>Pseudomonadota</taxon>
        <taxon>Alphaproteobacteria</taxon>
        <taxon>Acetobacterales</taxon>
        <taxon>Acetobacteraceae</taxon>
        <taxon>Acetobacter</taxon>
    </lineage>
</organism>
<keyword evidence="3" id="KW-0238">DNA-binding</keyword>
<keyword evidence="2" id="KW-0229">DNA integration</keyword>
<dbReference type="EMBL" id="LVHD01000067">
    <property type="protein sequence ID" value="OAG75331.1"/>
    <property type="molecule type" value="Genomic_DNA"/>
</dbReference>
<dbReference type="Gene3D" id="1.10.443.10">
    <property type="entry name" value="Intergrase catalytic core"/>
    <property type="match status" value="1"/>
</dbReference>
<evidence type="ECO:0000256" key="2">
    <source>
        <dbReference type="ARBA" id="ARBA00022908"/>
    </source>
</evidence>
<evidence type="ECO:0000256" key="1">
    <source>
        <dbReference type="ARBA" id="ARBA00008857"/>
    </source>
</evidence>
<dbReference type="PATRIC" id="fig|178901.16.peg.3737"/>
<feature type="domain" description="Tyr recombinase" evidence="5">
    <location>
        <begin position="340"/>
        <end position="535"/>
    </location>
</feature>
<evidence type="ECO:0000313" key="6">
    <source>
        <dbReference type="EMBL" id="OAG75331.1"/>
    </source>
</evidence>